<keyword evidence="1" id="KW-0472">Membrane</keyword>
<organism evidence="2">
    <name type="scientific">Bacillus pumilus</name>
    <name type="common">Bacillus mesentericus</name>
    <dbReference type="NCBI Taxonomy" id="1408"/>
    <lineage>
        <taxon>Bacteria</taxon>
        <taxon>Bacillati</taxon>
        <taxon>Bacillota</taxon>
        <taxon>Bacilli</taxon>
        <taxon>Bacillales</taxon>
        <taxon>Bacillaceae</taxon>
        <taxon>Bacillus</taxon>
    </lineage>
</organism>
<reference evidence="2" key="1">
    <citation type="submission" date="2018-10" db="EMBL/GenBank/DDBJ databases">
        <authorList>
            <person name="Singh K. P."/>
            <person name="Ramachandran G."/>
            <person name="Val-Calvo J."/>
            <person name="Meijer J.J. W."/>
            <person name="Miguel-Arribas A."/>
            <person name="Gago Cordoba C."/>
        </authorList>
    </citation>
    <scope>NUCLEOTIDE SEQUENCE</scope>
    <source>
        <strain evidence="2">1</strain>
        <plasmid evidence="2">p576</plasmid>
    </source>
</reference>
<keyword evidence="1" id="KW-1133">Transmembrane helix</keyword>
<accession>A0A9Q9PCP1</accession>
<gene>
    <name evidence="2" type="primary">p57D</name>
    <name evidence="2" type="ORF">SBRMV_067</name>
</gene>
<protein>
    <submittedName>
        <fullName evidence="2">Uncharacterized protein</fullName>
    </submittedName>
</protein>
<dbReference type="AlphaFoldDB" id="A0A9Q9PCP1"/>
<sequence>MLDQNIDRLLWVIAAVGIVGAMIHTSDTEMTGLLEKVFQGFHAKIPKF</sequence>
<keyword evidence="1" id="KW-0812">Transmembrane</keyword>
<proteinExistence type="predicted"/>
<geneLocation type="plasmid" evidence="2">
    <name>p576</name>
</geneLocation>
<evidence type="ECO:0000313" key="2">
    <source>
        <dbReference type="EMBL" id="VCT93345.1"/>
    </source>
</evidence>
<feature type="transmembrane region" description="Helical" evidence="1">
    <location>
        <begin position="9"/>
        <end position="26"/>
    </location>
</feature>
<name>A0A9Q9PCP1_BACPU</name>
<keyword evidence="2" id="KW-0614">Plasmid</keyword>
<evidence type="ECO:0000256" key="1">
    <source>
        <dbReference type="SAM" id="Phobius"/>
    </source>
</evidence>
<dbReference type="EMBL" id="LR026976">
    <property type="protein sequence ID" value="VCT93345.1"/>
    <property type="molecule type" value="Genomic_DNA"/>
</dbReference>